<protein>
    <submittedName>
        <fullName evidence="2">Tetratricopeptide repeat protein</fullName>
    </submittedName>
</protein>
<comment type="caution">
    <text evidence="2">The sequence shown here is derived from an EMBL/GenBank/DDBJ whole genome shotgun (WGS) entry which is preliminary data.</text>
</comment>
<gene>
    <name evidence="2" type="ORF">OF850_22155</name>
</gene>
<dbReference type="InterPro" id="IPR019734">
    <property type="entry name" value="TPR_rpt"/>
</dbReference>
<dbReference type="Gene3D" id="1.25.40.10">
    <property type="entry name" value="Tetratricopeptide repeat domain"/>
    <property type="match status" value="2"/>
</dbReference>
<evidence type="ECO:0000313" key="2">
    <source>
        <dbReference type="EMBL" id="MCW8088295.1"/>
    </source>
</evidence>
<accession>A0ABT3P1K8</accession>
<dbReference type="InterPro" id="IPR011990">
    <property type="entry name" value="TPR-like_helical_dom_sf"/>
</dbReference>
<dbReference type="EMBL" id="JAPFQI010000032">
    <property type="protein sequence ID" value="MCW8088295.1"/>
    <property type="molecule type" value="Genomic_DNA"/>
</dbReference>
<name>A0ABT3P1K8_9PROT</name>
<reference evidence="2 3" key="1">
    <citation type="submission" date="2022-10" db="EMBL/GenBank/DDBJ databases">
        <title>Roseococcus glaciei nov., sp. nov., isolated from glacier.</title>
        <authorList>
            <person name="Liu Q."/>
            <person name="Xin Y.-H."/>
        </authorList>
    </citation>
    <scope>NUCLEOTIDE SEQUENCE [LARGE SCALE GENOMIC DNA]</scope>
    <source>
        <strain evidence="2 3">MDT2-1-1</strain>
    </source>
</reference>
<dbReference type="SUPFAM" id="SSF48452">
    <property type="entry name" value="TPR-like"/>
    <property type="match status" value="1"/>
</dbReference>
<keyword evidence="3" id="KW-1185">Reference proteome</keyword>
<keyword evidence="1" id="KW-0802">TPR repeat</keyword>
<dbReference type="PANTHER" id="PTHR12558">
    <property type="entry name" value="CELL DIVISION CYCLE 16,23,27"/>
    <property type="match status" value="1"/>
</dbReference>
<dbReference type="Proteomes" id="UP001526430">
    <property type="component" value="Unassembled WGS sequence"/>
</dbReference>
<organism evidence="2 3">
    <name type="scientific">Sabulicella glaciei</name>
    <dbReference type="NCBI Taxonomy" id="2984948"/>
    <lineage>
        <taxon>Bacteria</taxon>
        <taxon>Pseudomonadati</taxon>
        <taxon>Pseudomonadota</taxon>
        <taxon>Alphaproteobacteria</taxon>
        <taxon>Acetobacterales</taxon>
        <taxon>Acetobacteraceae</taxon>
        <taxon>Sabulicella</taxon>
    </lineage>
</organism>
<dbReference type="SMART" id="SM00028">
    <property type="entry name" value="TPR"/>
    <property type="match status" value="3"/>
</dbReference>
<dbReference type="Pfam" id="PF13432">
    <property type="entry name" value="TPR_16"/>
    <property type="match status" value="1"/>
</dbReference>
<sequence length="390" mass="42861">MLPFANLCGDSEQEYFADGVVEEITTALSRIRSLFVISRNSAFTYKGRAADVREIGRELGVRYVLDGSVRKAGRHVRIVVQLVETRGGTHLWTERFDGELTELFELQDRIAEAVAASIEPSVRMAEVERARGKPTEDLNAYDLYLRALPRHYAKTKSDSDAALDLLRRAVELDPAFAQAKAFAAYSILIREVQGWLEPGEREEGARLAREALVESHDDPATLRCAGQAIAWFEHDRERGLDAVERALMLNPNSAQAHSGAAWTLLYVGRPDRAIELFQRAIRLSPLDPELSYFLSGLGYALLMARRFEEALEAGVSAVAEMPDRATGHRVVVAALHALGRTEEAQAAAEQFRSANPAGAHVFASRVAAEFVDQAFVATMVGGLRAAGLAE</sequence>
<proteinExistence type="predicted"/>
<dbReference type="PROSITE" id="PS50005">
    <property type="entry name" value="TPR"/>
    <property type="match status" value="1"/>
</dbReference>
<evidence type="ECO:0000313" key="3">
    <source>
        <dbReference type="Proteomes" id="UP001526430"/>
    </source>
</evidence>
<dbReference type="Gene3D" id="3.40.50.10070">
    <property type="entry name" value="TolB, N-terminal domain"/>
    <property type="match status" value="1"/>
</dbReference>
<feature type="repeat" description="TPR" evidence="1">
    <location>
        <begin position="254"/>
        <end position="287"/>
    </location>
</feature>
<evidence type="ECO:0000256" key="1">
    <source>
        <dbReference type="PROSITE-ProRule" id="PRU00339"/>
    </source>
</evidence>
<dbReference type="PANTHER" id="PTHR12558:SF33">
    <property type="entry name" value="BLL7664 PROTEIN"/>
    <property type="match status" value="1"/>
</dbReference>